<accession>A0AAN9TIT8</accession>
<sequence length="149" mass="16301">MKWATDGAILYICSTVASFNVPSPTYTVITADETDDNTLSEVSRRGYAGEDFYTKASKSIPRMGRRANVNAASCKSCSTSASAEETNDLTNDLTKEDSNEILKFKLKRHNPVAIKNSLPLEYLQTPCSDVYLKNVPVINPAVDVINDGD</sequence>
<organism evidence="1 2">
    <name type="scientific">Parthenolecanium corni</name>
    <dbReference type="NCBI Taxonomy" id="536013"/>
    <lineage>
        <taxon>Eukaryota</taxon>
        <taxon>Metazoa</taxon>
        <taxon>Ecdysozoa</taxon>
        <taxon>Arthropoda</taxon>
        <taxon>Hexapoda</taxon>
        <taxon>Insecta</taxon>
        <taxon>Pterygota</taxon>
        <taxon>Neoptera</taxon>
        <taxon>Paraneoptera</taxon>
        <taxon>Hemiptera</taxon>
        <taxon>Sternorrhyncha</taxon>
        <taxon>Coccoidea</taxon>
        <taxon>Coccidae</taxon>
        <taxon>Parthenolecanium</taxon>
    </lineage>
</organism>
<gene>
    <name evidence="1" type="ORF">V9T40_005473</name>
</gene>
<name>A0AAN9TIT8_9HEMI</name>
<keyword evidence="2" id="KW-1185">Reference proteome</keyword>
<reference evidence="1 2" key="1">
    <citation type="submission" date="2024-03" db="EMBL/GenBank/DDBJ databases">
        <title>Adaptation during the transition from Ophiocordyceps entomopathogen to insect associate is accompanied by gene loss and intensified selection.</title>
        <authorList>
            <person name="Ward C.M."/>
            <person name="Onetto C.A."/>
            <person name="Borneman A.R."/>
        </authorList>
    </citation>
    <scope>NUCLEOTIDE SEQUENCE [LARGE SCALE GENOMIC DNA]</scope>
    <source>
        <strain evidence="1">AWRI1</strain>
        <tissue evidence="1">Single Adult Female</tissue>
    </source>
</reference>
<proteinExistence type="predicted"/>
<evidence type="ECO:0000313" key="1">
    <source>
        <dbReference type="EMBL" id="KAK7588228.1"/>
    </source>
</evidence>
<protein>
    <submittedName>
        <fullName evidence="1">Uncharacterized protein</fullName>
    </submittedName>
</protein>
<comment type="caution">
    <text evidence="1">The sequence shown here is derived from an EMBL/GenBank/DDBJ whole genome shotgun (WGS) entry which is preliminary data.</text>
</comment>
<dbReference type="Proteomes" id="UP001367676">
    <property type="component" value="Unassembled WGS sequence"/>
</dbReference>
<evidence type="ECO:0000313" key="2">
    <source>
        <dbReference type="Proteomes" id="UP001367676"/>
    </source>
</evidence>
<dbReference type="EMBL" id="JBBCAQ010000023">
    <property type="protein sequence ID" value="KAK7588228.1"/>
    <property type="molecule type" value="Genomic_DNA"/>
</dbReference>
<dbReference type="AlphaFoldDB" id="A0AAN9TIT8"/>